<dbReference type="Pfam" id="PF04082">
    <property type="entry name" value="Fungal_trans"/>
    <property type="match status" value="1"/>
</dbReference>
<keyword evidence="2" id="KW-0862">Zinc</keyword>
<feature type="region of interest" description="Disordered" evidence="7">
    <location>
        <begin position="1239"/>
        <end position="1282"/>
    </location>
</feature>
<keyword evidence="11" id="KW-1185">Reference proteome</keyword>
<dbReference type="PROSITE" id="PS00463">
    <property type="entry name" value="ZN2_CY6_FUNGAL_1"/>
    <property type="match status" value="1"/>
</dbReference>
<evidence type="ECO:0008006" key="12">
    <source>
        <dbReference type="Google" id="ProtNLM"/>
    </source>
</evidence>
<dbReference type="STRING" id="100787.A0A0G4KDT5"/>
<organism evidence="10 11">
    <name type="scientific">Verticillium longisporum</name>
    <name type="common">Verticillium dahliae var. longisporum</name>
    <dbReference type="NCBI Taxonomy" id="100787"/>
    <lineage>
        <taxon>Eukaryota</taxon>
        <taxon>Fungi</taxon>
        <taxon>Dikarya</taxon>
        <taxon>Ascomycota</taxon>
        <taxon>Pezizomycotina</taxon>
        <taxon>Sordariomycetes</taxon>
        <taxon>Hypocreomycetidae</taxon>
        <taxon>Glomerellales</taxon>
        <taxon>Plectosphaerellaceae</taxon>
        <taxon>Verticillium</taxon>
    </lineage>
</organism>
<dbReference type="Gene3D" id="3.30.160.60">
    <property type="entry name" value="Classic Zinc Finger"/>
    <property type="match status" value="1"/>
</dbReference>
<feature type="compositionally biased region" description="Low complexity" evidence="7">
    <location>
        <begin position="1270"/>
        <end position="1282"/>
    </location>
</feature>
<evidence type="ECO:0000256" key="3">
    <source>
        <dbReference type="ARBA" id="ARBA00023015"/>
    </source>
</evidence>
<dbReference type="SUPFAM" id="SSF53474">
    <property type="entry name" value="alpha/beta-Hydrolases"/>
    <property type="match status" value="1"/>
</dbReference>
<dbReference type="InterPro" id="IPR036291">
    <property type="entry name" value="NAD(P)-bd_dom_sf"/>
</dbReference>
<sequence>MSEPQPHPPVALITAGSAGLGAAAAKLLARKGYRVVINYYSNKARADALETELHTLSPLPHDAHNFLSVQANLESRDEIKSLVQAASDFSVQGAPPATNRRLDVVFSNGGWTQIRDIRNLDDNLVEDDWDRCFNMNVKSHLWLMGAVKPYLEEAEGCFITTASLAGVKVSGSSLAYAVSKAAQIHLAKGLAMAAAPKIRVNTVSPGIMWTDWGLQFPEEQREAARERTPLKRVPTVEEVAEQVWCFIQSKTVTGANAVIDGAGVAMATGPSSLSNLLHPNQPAANSGQLPLADSQLFVQAPSGGGNAHTANEAYASVGIAEKSTAHAIVAPAPAPTHAATPSLYQCAHCQKRYSRPEHLARHIQTHTLGKRFACQVCGKAFARQDLLKRHITNHENDDDPAKKRRRTTASPAAARVSHACRGCAAARVKCEETKPCTRCRTRNQVCEYSAAEAGSAAAMHLLHLSAGPRSETTSPASSASQSASDAARSSSHLSVPQISTYPATGPDDGSVMPALSVLDPGPTLPHSPRSIPPQSRLHDKQHRGTVVNAEEANTGILPQQTRVWTGNQAVDVAGQAFSGFLHNVIYEPGYDGARVTEGHGQGQVQGLSVLDLSAHNNLDLTDVDFSLLDYWNVDLLGDGFQQSQTFTLSPEDSIDLVQMRKNLVQAWTESPWRWSLSRINAGYGEQSNLPVPSPDVTGALRESRKKLGETVVTDRLDGAARDGVLAIVLKTCKTSEMMARVASSFPSAEVMDSLIHIFLASHFCQTSQWIHQATFEMKAMPADWHAMAAASGAVLTPVPTLRRWGFAVQEAVRVTIPERFESVNTTIKDVGLVQSLSLVQDVALWSGNRRKMEIAECHIGIPANMMRYRNKYQRTMYPLIEIDESDGGEVLEQKWRSWCERESWKRLAFHCFIRDARTSMATLGSPGMSYAEMKLPLPEAKELWFTKTALDWKHHHHELAAGYTKRAPSVGDLLRDPGLLTSNRRRLDVQAAALLGAAIPAVADEDGRHERAIIANSTRGIMQRTGSVPGVVSDWHELSCQEHLMLHLLLMNLHLSLDDLQLFSGKEGEDQARRVLANLREWADSVHGRQAVWQAGQVLRQAKLFPLGHLKDFYAVAIHHAALALWTYGVVTKTAGRPGASSSQLGQETVYLDGTISGVVTEFVHFGHGKPAIQEPIRSSGTREAAVEDPKGCMEVVQETLRSNFRGSPEMRPPIIENMCLGLASDLIRLPAGTITPTTDTTYGAMSRSSQPAASLAAPQSTEPEPLLFSSSSSSTSSSSPTPIMDALSRILDARPSADTMSIVATTVIVTLATFYFCRYVLYPKWRRIIPSPLRASLPKEASHAIHDHIYNPDILPGGRDVTTPYGTVRVYEFGNLEGPKVLLVHGISTPCITLAPLARALAARGCRVMVFDLFGRGFTDGVGDLPHDERLYTTNILLALASSPLPWTGQHGFRLIGYSLGGALAASFAASFPHMIESLILLAPAGLISAADFGTVARLTFRSGLVPRRLLAFATKRRLQRPIAASTNRKPTLRQQPSATGKILDVAASETTHPSIPPPEMPLERRVDDYVRWMVTHHAGFVPAFMSCIRHAPLTDQHPTWAQLGRVMGKGRTAVLLAQGDEIIDCVDYERQGLPLLGGPDAVHWRVLGGTHDFVMTHTGDIAAELDHFWGMKAPEAEA</sequence>
<dbReference type="GO" id="GO:0006351">
    <property type="term" value="P:DNA-templated transcription"/>
    <property type="evidence" value="ECO:0007669"/>
    <property type="project" value="InterPro"/>
</dbReference>
<dbReference type="InterPro" id="IPR001138">
    <property type="entry name" value="Zn2Cys6_DnaBD"/>
</dbReference>
<dbReference type="InterPro" id="IPR000073">
    <property type="entry name" value="AB_hydrolase_1"/>
</dbReference>
<proteinExistence type="predicted"/>
<dbReference type="CDD" id="cd00067">
    <property type="entry name" value="GAL4"/>
    <property type="match status" value="1"/>
</dbReference>
<protein>
    <recommendedName>
        <fullName evidence="12">Zn(2)-C6 fungal-type domain-containing protein</fullName>
    </recommendedName>
</protein>
<feature type="domain" description="Zn(2)-C6 fungal-type" evidence="8">
    <location>
        <begin position="419"/>
        <end position="448"/>
    </location>
</feature>
<dbReference type="InterPro" id="IPR022742">
    <property type="entry name" value="Hydrolase_4"/>
</dbReference>
<evidence type="ECO:0000313" key="11">
    <source>
        <dbReference type="Proteomes" id="UP000044602"/>
    </source>
</evidence>
<dbReference type="Gene3D" id="4.10.240.10">
    <property type="entry name" value="Zn(2)-C6 fungal-type DNA-binding domain"/>
    <property type="match status" value="1"/>
</dbReference>
<keyword evidence="5" id="KW-0539">Nucleus</keyword>
<dbReference type="SUPFAM" id="SSF57701">
    <property type="entry name" value="Zn2/Cys6 DNA-binding domain"/>
    <property type="match status" value="1"/>
</dbReference>
<dbReference type="InterPro" id="IPR013087">
    <property type="entry name" value="Znf_C2H2_type"/>
</dbReference>
<evidence type="ECO:0000256" key="1">
    <source>
        <dbReference type="ARBA" id="ARBA00022723"/>
    </source>
</evidence>
<keyword evidence="3" id="KW-0805">Transcription regulation</keyword>
<evidence type="ECO:0000256" key="6">
    <source>
        <dbReference type="PROSITE-ProRule" id="PRU00042"/>
    </source>
</evidence>
<feature type="compositionally biased region" description="Basic and acidic residues" evidence="7">
    <location>
        <begin position="392"/>
        <end position="401"/>
    </location>
</feature>
<feature type="compositionally biased region" description="Low complexity" evidence="7">
    <location>
        <begin position="1249"/>
        <end position="1261"/>
    </location>
</feature>
<keyword evidence="4" id="KW-0804">Transcription</keyword>
<dbReference type="SMART" id="SM00066">
    <property type="entry name" value="GAL4"/>
    <property type="match status" value="1"/>
</dbReference>
<evidence type="ECO:0000256" key="7">
    <source>
        <dbReference type="SAM" id="MobiDB-lite"/>
    </source>
</evidence>
<dbReference type="InterPro" id="IPR036236">
    <property type="entry name" value="Znf_C2H2_sf"/>
</dbReference>
<feature type="domain" description="C2H2-type" evidence="9">
    <location>
        <begin position="372"/>
        <end position="399"/>
    </location>
</feature>
<dbReference type="Proteomes" id="UP000044602">
    <property type="component" value="Unassembled WGS sequence"/>
</dbReference>
<dbReference type="PROSITE" id="PS00028">
    <property type="entry name" value="ZINC_FINGER_C2H2_1"/>
    <property type="match status" value="2"/>
</dbReference>
<feature type="compositionally biased region" description="Low complexity" evidence="7">
    <location>
        <begin position="474"/>
        <end position="494"/>
    </location>
</feature>
<dbReference type="PROSITE" id="PS50157">
    <property type="entry name" value="ZINC_FINGER_C2H2_2"/>
    <property type="match status" value="2"/>
</dbReference>
<dbReference type="SUPFAM" id="SSF51735">
    <property type="entry name" value="NAD(P)-binding Rossmann-fold domains"/>
    <property type="match status" value="1"/>
</dbReference>
<evidence type="ECO:0000256" key="4">
    <source>
        <dbReference type="ARBA" id="ARBA00023163"/>
    </source>
</evidence>
<dbReference type="GO" id="GO:0000981">
    <property type="term" value="F:DNA-binding transcription factor activity, RNA polymerase II-specific"/>
    <property type="evidence" value="ECO:0007669"/>
    <property type="project" value="InterPro"/>
</dbReference>
<dbReference type="SMART" id="SM00355">
    <property type="entry name" value="ZnF_C2H2"/>
    <property type="match status" value="2"/>
</dbReference>
<gene>
    <name evidence="10" type="ORF">BN1708_009172</name>
</gene>
<dbReference type="PRINTS" id="PR00111">
    <property type="entry name" value="ABHYDROLASE"/>
</dbReference>
<evidence type="ECO:0000259" key="8">
    <source>
        <dbReference type="PROSITE" id="PS50048"/>
    </source>
</evidence>
<evidence type="ECO:0000256" key="2">
    <source>
        <dbReference type="ARBA" id="ARBA00022833"/>
    </source>
</evidence>
<feature type="region of interest" description="Disordered" evidence="7">
    <location>
        <begin position="392"/>
        <end position="413"/>
    </location>
</feature>
<dbReference type="SUPFAM" id="SSF57667">
    <property type="entry name" value="beta-beta-alpha zinc fingers"/>
    <property type="match status" value="1"/>
</dbReference>
<evidence type="ECO:0000259" key="9">
    <source>
        <dbReference type="PROSITE" id="PS50157"/>
    </source>
</evidence>
<dbReference type="GO" id="GO:0003677">
    <property type="term" value="F:DNA binding"/>
    <property type="evidence" value="ECO:0007669"/>
    <property type="project" value="InterPro"/>
</dbReference>
<dbReference type="Pfam" id="PF13561">
    <property type="entry name" value="adh_short_C2"/>
    <property type="match status" value="1"/>
</dbReference>
<reference evidence="11" key="1">
    <citation type="submission" date="2015-05" db="EMBL/GenBank/DDBJ databases">
        <authorList>
            <person name="Fogelqvist Johan"/>
        </authorList>
    </citation>
    <scope>NUCLEOTIDE SEQUENCE [LARGE SCALE GENOMIC DNA]</scope>
</reference>
<feature type="region of interest" description="Disordered" evidence="7">
    <location>
        <begin position="467"/>
        <end position="543"/>
    </location>
</feature>
<dbReference type="Pfam" id="PF00172">
    <property type="entry name" value="Zn_clus"/>
    <property type="match status" value="1"/>
</dbReference>
<name>A0A0G4KDT5_VERLO</name>
<keyword evidence="1" id="KW-0479">Metal-binding</keyword>
<dbReference type="Gene3D" id="3.40.50.720">
    <property type="entry name" value="NAD(P)-binding Rossmann-like Domain"/>
    <property type="match status" value="1"/>
</dbReference>
<dbReference type="Pfam" id="PF12146">
    <property type="entry name" value="Hydrolase_4"/>
    <property type="match status" value="1"/>
</dbReference>
<dbReference type="EMBL" id="CVQH01000447">
    <property type="protein sequence ID" value="CRJ85734.1"/>
    <property type="molecule type" value="Genomic_DNA"/>
</dbReference>
<keyword evidence="6" id="KW-0863">Zinc-finger</keyword>
<evidence type="ECO:0000313" key="10">
    <source>
        <dbReference type="EMBL" id="CRJ85734.1"/>
    </source>
</evidence>
<evidence type="ECO:0000256" key="5">
    <source>
        <dbReference type="ARBA" id="ARBA00023242"/>
    </source>
</evidence>
<feature type="domain" description="C2H2-type" evidence="9">
    <location>
        <begin position="344"/>
        <end position="371"/>
    </location>
</feature>
<dbReference type="PANTHER" id="PTHR47660:SF2">
    <property type="entry name" value="TRANSCRIPTION FACTOR WITH C2H2 AND ZN(2)-CYS(6) DNA BINDING DOMAIN (EUROFUNG)"/>
    <property type="match status" value="1"/>
</dbReference>
<dbReference type="GO" id="GO:0008270">
    <property type="term" value="F:zinc ion binding"/>
    <property type="evidence" value="ECO:0007669"/>
    <property type="project" value="UniProtKB-KW"/>
</dbReference>
<dbReference type="InterPro" id="IPR029058">
    <property type="entry name" value="AB_hydrolase_fold"/>
</dbReference>
<dbReference type="Gene3D" id="3.40.50.1820">
    <property type="entry name" value="alpha/beta hydrolase"/>
    <property type="match status" value="1"/>
</dbReference>
<dbReference type="PANTHER" id="PTHR47660">
    <property type="entry name" value="TRANSCRIPTION FACTOR WITH C2H2 AND ZN(2)-CYS(6) DNA BINDING DOMAIN (EUROFUNG)-RELATED-RELATED"/>
    <property type="match status" value="1"/>
</dbReference>
<dbReference type="InterPro" id="IPR036864">
    <property type="entry name" value="Zn2-C6_fun-type_DNA-bd_sf"/>
</dbReference>
<dbReference type="PRINTS" id="PR00081">
    <property type="entry name" value="GDHRDH"/>
</dbReference>
<accession>A0A0G4KDT5</accession>
<dbReference type="CDD" id="cd05233">
    <property type="entry name" value="SDR_c"/>
    <property type="match status" value="1"/>
</dbReference>
<dbReference type="InterPro" id="IPR002347">
    <property type="entry name" value="SDR_fam"/>
</dbReference>
<dbReference type="PROSITE" id="PS50048">
    <property type="entry name" value="ZN2_CY6_FUNGAL_2"/>
    <property type="match status" value="1"/>
</dbReference>
<dbReference type="Pfam" id="PF00096">
    <property type="entry name" value="zf-C2H2"/>
    <property type="match status" value="2"/>
</dbReference>
<dbReference type="InterPro" id="IPR007219">
    <property type="entry name" value="XnlR_reg_dom"/>
</dbReference>